<dbReference type="Gene3D" id="3.40.50.620">
    <property type="entry name" value="HUPs"/>
    <property type="match status" value="1"/>
</dbReference>
<proteinExistence type="predicted"/>
<name>A0A7M1WCI6_VIBPH</name>
<evidence type="ECO:0008006" key="2">
    <source>
        <dbReference type="Google" id="ProtNLM"/>
    </source>
</evidence>
<accession>A0A7M1WCI6</accession>
<organism evidence="1">
    <name type="scientific">Vibrio parahaemolyticus</name>
    <dbReference type="NCBI Taxonomy" id="670"/>
    <lineage>
        <taxon>Bacteria</taxon>
        <taxon>Pseudomonadati</taxon>
        <taxon>Pseudomonadota</taxon>
        <taxon>Gammaproteobacteria</taxon>
        <taxon>Vibrionales</taxon>
        <taxon>Vibrionaceae</taxon>
        <taxon>Vibrio</taxon>
    </lineage>
</organism>
<gene>
    <name evidence="1" type="ORF">VP308_00029</name>
</gene>
<reference evidence="1" key="1">
    <citation type="submission" date="2020-08" db="EMBL/GenBank/DDBJ databases">
        <title>Genetic structure, function and evolution of capsule biosynthesis loci in Vibrio parahaemolyticus.</title>
        <authorList>
            <person name="Li L."/>
            <person name="Bian S."/>
        </authorList>
    </citation>
    <scope>NUCLEOTIDE SEQUENCE</scope>
    <source>
        <strain evidence="1">VP308</strain>
    </source>
</reference>
<evidence type="ECO:0000313" key="1">
    <source>
        <dbReference type="EMBL" id="QOS24784.1"/>
    </source>
</evidence>
<sequence>MSHIYINAEPEGVVLDVLIKNKTHFKRTVLPKLKLDLFYDKSDWPEEPMLISEKSELYISGWFIFNDKKNDLYGFKKFLDENINYCLENKDFTSLTQYIDTGVFIAVYINNGNVYIISDPFALSNHYYSLNDNVKIAPYPSVLGESIDSDLNDFLHQQGHLFGKYTAYKDVFRFLPNDLILFDSKNFEIYTSNYDIEPVDLKNENVYLEIKKTISHWNDEEISLALSAGFDSRLIASVCSPYYTYTWGPSSSLDQKIAKKIALLKSSHHLSFLFKSIPIKNEDKCFCEAVFSGVVKDYNSQFFANYKYVSSLTKQSHVALDGYLGDVLQRGVYLYPVGIKGEFVKIFPSMLTKTSSPKEILRTRYKKVDDNLFSLLYEDFLSKTENLNSIDDYNKVTYYEFVYGRGLRYITTGAVVMNSIFKTVVPCFANKKIFSALINNHASRVANYTVFSEVWSDIKEPYKSYISEGFYSPSTNRIMIPIFNFFGRLITNKVRHFQNYTKE</sequence>
<dbReference type="EMBL" id="MT898277">
    <property type="protein sequence ID" value="QOS24784.1"/>
    <property type="molecule type" value="Genomic_DNA"/>
</dbReference>
<dbReference type="InterPro" id="IPR014729">
    <property type="entry name" value="Rossmann-like_a/b/a_fold"/>
</dbReference>
<dbReference type="AlphaFoldDB" id="A0A7M1WCI6"/>
<protein>
    <recommendedName>
        <fullName evidence="2">Asparagine synthetase domain-containing protein</fullName>
    </recommendedName>
</protein>